<protein>
    <submittedName>
        <fullName evidence="3">Uncharacterized protein</fullName>
    </submittedName>
</protein>
<keyword evidence="4" id="KW-1185">Reference proteome</keyword>
<gene>
    <name evidence="3" type="ORF">UTRI_04543</name>
</gene>
<sequence>MKLFFARVAMILALISLIATAPLPAVPGEEEAHAIRPSADTGAPVPPETSNIHFPPAKAGNGGDTMILGRPPFAAGEVSASPETSLAATGHSSVPSEASPIMEGITDKSGQSRPRVEAGSLSSSKKHISKFRQKVSSKLHRWWDPWQPAFSNLEMEKLLQKLPEKPAEYQKVIEMTQDLPHLDGKKILTLGRNPSFDRSAILKMMNERQPFFVKGGKGKFWSFDLSSDTPDAHFIWTDKIPKEELSRLKQAARPDPVEAIDVAREGAVQPGTATQTAPSLGEETMHTTIFPRPGAEAGDLSVGASEVSPAAADQHSVAPEGLSVTKASETLPEGIWPYPVRPGTLEADEKAEWRNRLSLKLAEKKFRPISSNYGMLTLINEHPQLKDSETDVRGFLDELPRVNGKPVLTLSGDPIRDRRLMALMTKEGKAFYVKGGRGKVWSFIRSTVPGQASLIYTDQISEEELKMITESTATKLAETAQAARQIAEGSAEATGGARGAAETATEAATAENSVVSEAESVDLLRPGMPDGQGRIIPKLDPKNLVPYRGPWYKPGPVERLSPANERMAKFLNERPLDRGGLGYTAYPMPATDKGVILKLSRGNDFEAATVTALTKEGDPFYVVDQDNHVFRFKPSKDEPHAFTWTDDVKKTQKLAVKKALKDFDFKKNEAIREAMKERGIVPAESSHPWLQKATEKTGAFFKDLPKLIHGR</sequence>
<evidence type="ECO:0000313" key="4">
    <source>
        <dbReference type="Proteomes" id="UP000324022"/>
    </source>
</evidence>
<feature type="chain" id="PRO_5023003830" evidence="2">
    <location>
        <begin position="21"/>
        <end position="711"/>
    </location>
</feature>
<name>A0A5C3EF48_9BASI</name>
<evidence type="ECO:0000256" key="2">
    <source>
        <dbReference type="SAM" id="SignalP"/>
    </source>
</evidence>
<keyword evidence="2" id="KW-0732">Signal</keyword>
<accession>A0A5C3EF48</accession>
<dbReference type="Proteomes" id="UP000324022">
    <property type="component" value="Unassembled WGS sequence"/>
</dbReference>
<proteinExistence type="predicted"/>
<feature type="signal peptide" evidence="2">
    <location>
        <begin position="1"/>
        <end position="20"/>
    </location>
</feature>
<evidence type="ECO:0000313" key="3">
    <source>
        <dbReference type="EMBL" id="SPO28665.1"/>
    </source>
</evidence>
<organism evidence="3 4">
    <name type="scientific">Ustilago trichophora</name>
    <dbReference type="NCBI Taxonomy" id="86804"/>
    <lineage>
        <taxon>Eukaryota</taxon>
        <taxon>Fungi</taxon>
        <taxon>Dikarya</taxon>
        <taxon>Basidiomycota</taxon>
        <taxon>Ustilaginomycotina</taxon>
        <taxon>Ustilaginomycetes</taxon>
        <taxon>Ustilaginales</taxon>
        <taxon>Ustilaginaceae</taxon>
        <taxon>Ustilago</taxon>
    </lineage>
</organism>
<dbReference type="EMBL" id="OOIN01000024">
    <property type="protein sequence ID" value="SPO28665.1"/>
    <property type="molecule type" value="Genomic_DNA"/>
</dbReference>
<dbReference type="AlphaFoldDB" id="A0A5C3EF48"/>
<reference evidence="3 4" key="1">
    <citation type="submission" date="2018-03" db="EMBL/GenBank/DDBJ databases">
        <authorList>
            <person name="Guldener U."/>
        </authorList>
    </citation>
    <scope>NUCLEOTIDE SEQUENCE [LARGE SCALE GENOMIC DNA]</scope>
    <source>
        <strain evidence="3 4">NBRC100155</strain>
    </source>
</reference>
<feature type="compositionally biased region" description="Polar residues" evidence="1">
    <location>
        <begin position="81"/>
        <end position="96"/>
    </location>
</feature>
<feature type="region of interest" description="Disordered" evidence="1">
    <location>
        <begin position="31"/>
        <end position="125"/>
    </location>
</feature>
<evidence type="ECO:0000256" key="1">
    <source>
        <dbReference type="SAM" id="MobiDB-lite"/>
    </source>
</evidence>